<feature type="compositionally biased region" description="Basic and acidic residues" evidence="1">
    <location>
        <begin position="1"/>
        <end position="12"/>
    </location>
</feature>
<comment type="caution">
    <text evidence="2">The sequence shown here is derived from an EMBL/GenBank/DDBJ whole genome shotgun (WGS) entry which is preliminary data.</text>
</comment>
<sequence>MHRFGKHDEDPLCSKPKAGIPSSSYSETSIPSSDIPSSSYSETGMPSSGIPSSSYSETGIPSSVVIHLLTVKIDAKLKTDGRGSSDKYVTEAGTIALVKWYGNRTDVIKRWNKKDITFVEVPRPEICLRIEFFLRSHRGGSTIYKAPFEYFQHRSTFNIEKTINMLSKVVYLLALLGYETGGGQGHDGNLFDDAASVLDNFFG</sequence>
<evidence type="ECO:0000313" key="3">
    <source>
        <dbReference type="Proteomes" id="UP000499080"/>
    </source>
</evidence>
<keyword evidence="3" id="KW-1185">Reference proteome</keyword>
<reference evidence="2 3" key="1">
    <citation type="journal article" date="2019" name="Sci. Rep.">
        <title>Orb-weaving spider Araneus ventricosus genome elucidates the spidroin gene catalogue.</title>
        <authorList>
            <person name="Kono N."/>
            <person name="Nakamura H."/>
            <person name="Ohtoshi R."/>
            <person name="Moran D.A.P."/>
            <person name="Shinohara A."/>
            <person name="Yoshida Y."/>
            <person name="Fujiwara M."/>
            <person name="Mori M."/>
            <person name="Tomita M."/>
            <person name="Arakawa K."/>
        </authorList>
    </citation>
    <scope>NUCLEOTIDE SEQUENCE [LARGE SCALE GENOMIC DNA]</scope>
</reference>
<proteinExistence type="predicted"/>
<name>A0A4Y2MCU7_ARAVE</name>
<accession>A0A4Y2MCU7</accession>
<evidence type="ECO:0000313" key="2">
    <source>
        <dbReference type="EMBL" id="GBN24413.1"/>
    </source>
</evidence>
<gene>
    <name evidence="2" type="ORF">AVEN_69681_1</name>
</gene>
<dbReference type="AlphaFoldDB" id="A0A4Y2MCU7"/>
<protein>
    <recommendedName>
        <fullName evidence="4">PiggyBac transposable element-derived protein domain-containing protein</fullName>
    </recommendedName>
</protein>
<evidence type="ECO:0000256" key="1">
    <source>
        <dbReference type="SAM" id="MobiDB-lite"/>
    </source>
</evidence>
<organism evidence="2 3">
    <name type="scientific">Araneus ventricosus</name>
    <name type="common">Orbweaver spider</name>
    <name type="synonym">Epeira ventricosa</name>
    <dbReference type="NCBI Taxonomy" id="182803"/>
    <lineage>
        <taxon>Eukaryota</taxon>
        <taxon>Metazoa</taxon>
        <taxon>Ecdysozoa</taxon>
        <taxon>Arthropoda</taxon>
        <taxon>Chelicerata</taxon>
        <taxon>Arachnida</taxon>
        <taxon>Araneae</taxon>
        <taxon>Araneomorphae</taxon>
        <taxon>Entelegynae</taxon>
        <taxon>Araneoidea</taxon>
        <taxon>Araneidae</taxon>
        <taxon>Araneus</taxon>
    </lineage>
</organism>
<dbReference type="EMBL" id="BGPR01007117">
    <property type="protein sequence ID" value="GBN24413.1"/>
    <property type="molecule type" value="Genomic_DNA"/>
</dbReference>
<feature type="region of interest" description="Disordered" evidence="1">
    <location>
        <begin position="1"/>
        <end position="54"/>
    </location>
</feature>
<dbReference type="Proteomes" id="UP000499080">
    <property type="component" value="Unassembled WGS sequence"/>
</dbReference>
<feature type="compositionally biased region" description="Low complexity" evidence="1">
    <location>
        <begin position="22"/>
        <end position="54"/>
    </location>
</feature>
<evidence type="ECO:0008006" key="4">
    <source>
        <dbReference type="Google" id="ProtNLM"/>
    </source>
</evidence>
<dbReference type="OrthoDB" id="5842926at2759"/>